<evidence type="ECO:0000313" key="4">
    <source>
        <dbReference type="Proteomes" id="UP000193925"/>
    </source>
</evidence>
<gene>
    <name evidence="2" type="ORF">AFERRI_140050</name>
    <name evidence="3" type="ORF">AFERRI_40012</name>
</gene>
<evidence type="ECO:0000313" key="2">
    <source>
        <dbReference type="EMBL" id="CDQ08985.1"/>
    </source>
</evidence>
<dbReference type="Proteomes" id="UP000193925">
    <property type="component" value="Chromosome AFERRI"/>
</dbReference>
<reference evidence="2" key="1">
    <citation type="submission" date="2014-03" db="EMBL/GenBank/DDBJ databases">
        <authorList>
            <person name="Genoscope - CEA"/>
        </authorList>
    </citation>
    <scope>NUCLEOTIDE SEQUENCE [LARGE SCALE GENOMIC DNA]</scope>
    <source>
        <strain evidence="2">CF27</strain>
    </source>
</reference>
<dbReference type="Pfam" id="PF03743">
    <property type="entry name" value="TrbI"/>
    <property type="match status" value="1"/>
</dbReference>
<feature type="compositionally biased region" description="Polar residues" evidence="1">
    <location>
        <begin position="488"/>
        <end position="519"/>
    </location>
</feature>
<proteinExistence type="predicted"/>
<accession>A0A060UKL3</accession>
<evidence type="ECO:0000256" key="1">
    <source>
        <dbReference type="SAM" id="MobiDB-lite"/>
    </source>
</evidence>
<dbReference type="InterPro" id="IPR005498">
    <property type="entry name" value="T4SS_VirB10/TraB/TrbI"/>
</dbReference>
<reference evidence="2" key="2">
    <citation type="submission" date="2014-07" db="EMBL/GenBank/DDBJ databases">
        <title>Initial genome analysis of the psychrotolerant acidophile Acidithiobacillus ferrivorans CF27: insights into iron and sulfur oxidation pathways and into biofilm formation.</title>
        <authorList>
            <person name="Talla E."/>
            <person name="Hedrich S."/>
            <person name="Mangenot S."/>
            <person name="Ji B."/>
            <person name="Johnson D.B."/>
            <person name="Barbe V."/>
            <person name="Bonnefoy V."/>
        </authorList>
    </citation>
    <scope>NUCLEOTIDE SEQUENCE [LARGE SCALE GENOMIC DNA]</scope>
    <source>
        <strain evidence="2">CF27</strain>
    </source>
</reference>
<name>A0A060UKL3_9PROT</name>
<dbReference type="RefSeq" id="WP_035191337.1">
    <property type="nucleotide sequence ID" value="NZ_CCCS020000006.1"/>
</dbReference>
<sequence length="519" mass="54330">MVGIKDRAKLWWKTQSPETKQKLKFGGLAAGVVGAVIIGSQLAGPHNHSAENAALKKAMTTNSQVYVEHPNSQTPAEMEARIDHLEDQMKKLVKITAAESGMTKDQEKDLSGHISKTLLAKLKAEHQASPNGAPSPQLQQLEGSISALQNQIALMRSQPAQQQQYTPLQTWVPASSPVVLGQLPQAPNEIPSSNVPTAQGGIPAAPTTPAHLDTVNLKHPHKLSTVMNAVTVKSKKGIYLPAGTILTGVLVNGVQAGTGPQAKTNPQIVDIRVKKRAILPNGLRANLENCMAIASGYGSIGNQRVYMRTNMLSCVARGGKVISAPIHAYIVGSDGLVGVSGKVVSHQGPAMMKSFIAGIFSGLGNAVQPMGVQGLNLNPASGSTQGFQMPSPSYIGAEAAGGGVSTAAGQISKFYLNEAESMLPTIQVNPAVAVSMILETGVRVHTDGESKAQIQEAQLQSAQSLNNSPMAPGGMQSPYGETSPYAGSGQSPAVASAFPSQGQYNNSQEAQTRQEYARP</sequence>
<dbReference type="EMBL" id="LT841305">
    <property type="protein sequence ID" value="SMH66664.1"/>
    <property type="molecule type" value="Genomic_DNA"/>
</dbReference>
<dbReference type="AlphaFoldDB" id="A0A060UKL3"/>
<dbReference type="CDD" id="cd16430">
    <property type="entry name" value="TraB"/>
    <property type="match status" value="1"/>
</dbReference>
<keyword evidence="4" id="KW-1185">Reference proteome</keyword>
<feature type="region of interest" description="Disordered" evidence="1">
    <location>
        <begin position="465"/>
        <end position="519"/>
    </location>
</feature>
<dbReference type="EMBL" id="CCCS020000006">
    <property type="protein sequence ID" value="CDQ08985.1"/>
    <property type="molecule type" value="Genomic_DNA"/>
</dbReference>
<evidence type="ECO:0000313" key="3">
    <source>
        <dbReference type="EMBL" id="SMH66664.1"/>
    </source>
</evidence>
<protein>
    <submittedName>
        <fullName evidence="2 3">Conjugal transfer protein</fullName>
    </submittedName>
</protein>
<organism evidence="2">
    <name type="scientific">Acidithiobacillus ferrivorans</name>
    <dbReference type="NCBI Taxonomy" id="160808"/>
    <lineage>
        <taxon>Bacteria</taxon>
        <taxon>Pseudomonadati</taxon>
        <taxon>Pseudomonadota</taxon>
        <taxon>Acidithiobacillia</taxon>
        <taxon>Acidithiobacillales</taxon>
        <taxon>Acidithiobacillaceae</taxon>
        <taxon>Acidithiobacillus</taxon>
    </lineage>
</organism>
<reference evidence="3 4" key="3">
    <citation type="submission" date="2017-03" db="EMBL/GenBank/DDBJ databases">
        <authorList>
            <person name="Regsiter A."/>
            <person name="William W."/>
        </authorList>
    </citation>
    <scope>NUCLEOTIDE SEQUENCE [LARGE SCALE GENOMIC DNA]</scope>
    <source>
        <strain evidence="3">PRJEB5721</strain>
    </source>
</reference>